<dbReference type="PANTHER" id="PTHR30529:SF1">
    <property type="entry name" value="CYTOCHROME B561 HOMOLOG 2"/>
    <property type="match status" value="1"/>
</dbReference>
<keyword evidence="8" id="KW-0249">Electron transport</keyword>
<keyword evidence="10" id="KW-0408">Iron</keyword>
<feature type="domain" description="Cytochrome b561 bacterial/Ni-hydrogenase" evidence="14">
    <location>
        <begin position="30"/>
        <end position="199"/>
    </location>
</feature>
<evidence type="ECO:0000256" key="3">
    <source>
        <dbReference type="ARBA" id="ARBA00022448"/>
    </source>
</evidence>
<dbReference type="InterPro" id="IPR011577">
    <property type="entry name" value="Cyt_b561_bac/Ni-Hgenase"/>
</dbReference>
<feature type="transmembrane region" description="Helical" evidence="13">
    <location>
        <begin position="36"/>
        <end position="58"/>
    </location>
</feature>
<accession>A0A7Y9UJT1</accession>
<organism evidence="15 16">
    <name type="scientific">Sphaerotilus montanus</name>
    <dbReference type="NCBI Taxonomy" id="522889"/>
    <lineage>
        <taxon>Bacteria</taxon>
        <taxon>Pseudomonadati</taxon>
        <taxon>Pseudomonadota</taxon>
        <taxon>Betaproteobacteria</taxon>
        <taxon>Burkholderiales</taxon>
        <taxon>Sphaerotilaceae</taxon>
        <taxon>Sphaerotilus</taxon>
    </lineage>
</organism>
<evidence type="ECO:0000256" key="4">
    <source>
        <dbReference type="ARBA" id="ARBA00022475"/>
    </source>
</evidence>
<dbReference type="InterPro" id="IPR016174">
    <property type="entry name" value="Di-haem_cyt_TM"/>
</dbReference>
<feature type="transmembrane region" description="Helical" evidence="13">
    <location>
        <begin position="120"/>
        <end position="139"/>
    </location>
</feature>
<comment type="cofactor">
    <cofactor evidence="1">
        <name>heme b</name>
        <dbReference type="ChEBI" id="CHEBI:60344"/>
    </cofactor>
</comment>
<dbReference type="RefSeq" id="WP_179633857.1">
    <property type="nucleotide sequence ID" value="NZ_JACCFH010000001.1"/>
</dbReference>
<evidence type="ECO:0000256" key="8">
    <source>
        <dbReference type="ARBA" id="ARBA00022982"/>
    </source>
</evidence>
<evidence type="ECO:0000256" key="10">
    <source>
        <dbReference type="ARBA" id="ARBA00023004"/>
    </source>
</evidence>
<evidence type="ECO:0000313" key="15">
    <source>
        <dbReference type="EMBL" id="NYG33045.1"/>
    </source>
</evidence>
<keyword evidence="3" id="KW-0813">Transport</keyword>
<evidence type="ECO:0000313" key="16">
    <source>
        <dbReference type="Proteomes" id="UP000518288"/>
    </source>
</evidence>
<evidence type="ECO:0000256" key="2">
    <source>
        <dbReference type="ARBA" id="ARBA00004651"/>
    </source>
</evidence>
<dbReference type="GO" id="GO:0005886">
    <property type="term" value="C:plasma membrane"/>
    <property type="evidence" value="ECO:0007669"/>
    <property type="project" value="UniProtKB-SubCell"/>
</dbReference>
<dbReference type="PANTHER" id="PTHR30529">
    <property type="entry name" value="CYTOCHROME B561"/>
    <property type="match status" value="1"/>
</dbReference>
<comment type="similarity">
    <text evidence="12">Belongs to the cytochrome b561 family.</text>
</comment>
<keyword evidence="5" id="KW-0349">Heme</keyword>
<evidence type="ECO:0000256" key="5">
    <source>
        <dbReference type="ARBA" id="ARBA00022617"/>
    </source>
</evidence>
<feature type="transmembrane region" description="Helical" evidence="13">
    <location>
        <begin position="70"/>
        <end position="91"/>
    </location>
</feature>
<dbReference type="GO" id="GO:0046872">
    <property type="term" value="F:metal ion binding"/>
    <property type="evidence" value="ECO:0007669"/>
    <property type="project" value="UniProtKB-KW"/>
</dbReference>
<keyword evidence="4" id="KW-1003">Cell membrane</keyword>
<name>A0A7Y9UJT1_9BURK</name>
<evidence type="ECO:0000256" key="13">
    <source>
        <dbReference type="SAM" id="Phobius"/>
    </source>
</evidence>
<evidence type="ECO:0000256" key="11">
    <source>
        <dbReference type="ARBA" id="ARBA00023136"/>
    </source>
</evidence>
<dbReference type="Proteomes" id="UP000518288">
    <property type="component" value="Unassembled WGS sequence"/>
</dbReference>
<dbReference type="AlphaFoldDB" id="A0A7Y9UJT1"/>
<keyword evidence="11 13" id="KW-0472">Membrane</keyword>
<dbReference type="GO" id="GO:0020037">
    <property type="term" value="F:heme binding"/>
    <property type="evidence" value="ECO:0007669"/>
    <property type="project" value="TreeGrafter"/>
</dbReference>
<dbReference type="GO" id="GO:0009055">
    <property type="term" value="F:electron transfer activity"/>
    <property type="evidence" value="ECO:0007669"/>
    <property type="project" value="InterPro"/>
</dbReference>
<dbReference type="Pfam" id="PF01292">
    <property type="entry name" value="Ni_hydr_CYTB"/>
    <property type="match status" value="1"/>
</dbReference>
<evidence type="ECO:0000256" key="12">
    <source>
        <dbReference type="ARBA" id="ARBA00037975"/>
    </source>
</evidence>
<keyword evidence="7" id="KW-0479">Metal-binding</keyword>
<feature type="transmembrane region" description="Helical" evidence="13">
    <location>
        <begin position="173"/>
        <end position="190"/>
    </location>
</feature>
<dbReference type="InterPro" id="IPR052168">
    <property type="entry name" value="Cytochrome_b561_oxidase"/>
</dbReference>
<dbReference type="GO" id="GO:0022904">
    <property type="term" value="P:respiratory electron transport chain"/>
    <property type="evidence" value="ECO:0007669"/>
    <property type="project" value="InterPro"/>
</dbReference>
<keyword evidence="9 13" id="KW-1133">Transmembrane helix</keyword>
<evidence type="ECO:0000256" key="7">
    <source>
        <dbReference type="ARBA" id="ARBA00022723"/>
    </source>
</evidence>
<evidence type="ECO:0000259" key="14">
    <source>
        <dbReference type="Pfam" id="PF01292"/>
    </source>
</evidence>
<evidence type="ECO:0000256" key="6">
    <source>
        <dbReference type="ARBA" id="ARBA00022692"/>
    </source>
</evidence>
<sequence length="210" mass="23598">MSMPGLREPAGQVARDAAARSGLLDESQGYGLVSKVLHWVGGLMALLLFGVGTAVWFTSGSDSSHLHHRLSALHIALGGLFALPLLVRVLWRLSSVWAGRHPLPVPSQNGTRRLARTVQFGLLTMLTVLIVSGPLLRWWSGNPIELFGGWYIPNPLEDNKLLRVYTRAIHQRAWQIMAVLLVFHIGGALLHRRLSWQRMRWFDFRSRCQL</sequence>
<comment type="subcellular location">
    <subcellularLocation>
        <location evidence="2">Cell membrane</location>
        <topology evidence="2">Multi-pass membrane protein</topology>
    </subcellularLocation>
</comment>
<evidence type="ECO:0000256" key="9">
    <source>
        <dbReference type="ARBA" id="ARBA00022989"/>
    </source>
</evidence>
<gene>
    <name evidence="15" type="ORF">BDD16_002031</name>
</gene>
<proteinExistence type="inferred from homology"/>
<evidence type="ECO:0000256" key="1">
    <source>
        <dbReference type="ARBA" id="ARBA00001970"/>
    </source>
</evidence>
<reference evidence="15 16" key="1">
    <citation type="submission" date="2020-07" db="EMBL/GenBank/DDBJ databases">
        <title>Genomic Encyclopedia of Archaeal and Bacterial Type Strains, Phase II (KMG-II): from individual species to whole genera.</title>
        <authorList>
            <person name="Goeker M."/>
        </authorList>
    </citation>
    <scope>NUCLEOTIDE SEQUENCE [LARGE SCALE GENOMIC DNA]</scope>
    <source>
        <strain evidence="15 16">DSM 21226</strain>
    </source>
</reference>
<dbReference type="EMBL" id="JACCFH010000001">
    <property type="protein sequence ID" value="NYG33045.1"/>
    <property type="molecule type" value="Genomic_DNA"/>
</dbReference>
<dbReference type="SUPFAM" id="SSF81342">
    <property type="entry name" value="Transmembrane di-heme cytochromes"/>
    <property type="match status" value="1"/>
</dbReference>
<keyword evidence="16" id="KW-1185">Reference proteome</keyword>
<protein>
    <submittedName>
        <fullName evidence="15">Cytochrome b561</fullName>
    </submittedName>
</protein>
<keyword evidence="6 13" id="KW-0812">Transmembrane</keyword>
<comment type="caution">
    <text evidence="15">The sequence shown here is derived from an EMBL/GenBank/DDBJ whole genome shotgun (WGS) entry which is preliminary data.</text>
</comment>